<feature type="domain" description="Enoyl reductase (ER)" evidence="2">
    <location>
        <begin position="11"/>
        <end position="312"/>
    </location>
</feature>
<dbReference type="InterPro" id="IPR013154">
    <property type="entry name" value="ADH-like_N"/>
</dbReference>
<dbReference type="Gene3D" id="3.90.180.10">
    <property type="entry name" value="Medium-chain alcohol dehydrogenases, catalytic domain"/>
    <property type="match status" value="1"/>
</dbReference>
<dbReference type="InterPro" id="IPR020843">
    <property type="entry name" value="ER"/>
</dbReference>
<dbReference type="SUPFAM" id="SSF50129">
    <property type="entry name" value="GroES-like"/>
    <property type="match status" value="1"/>
</dbReference>
<organism evidence="3 4">
    <name type="scientific">Microbacterium hydrocarbonoxydans</name>
    <dbReference type="NCBI Taxonomy" id="273678"/>
    <lineage>
        <taxon>Bacteria</taxon>
        <taxon>Bacillati</taxon>
        <taxon>Actinomycetota</taxon>
        <taxon>Actinomycetes</taxon>
        <taxon>Micrococcales</taxon>
        <taxon>Microbacteriaceae</taxon>
        <taxon>Microbacterium</taxon>
    </lineage>
</organism>
<dbReference type="Pfam" id="PF00107">
    <property type="entry name" value="ADH_zinc_N"/>
    <property type="match status" value="1"/>
</dbReference>
<name>A0A1H4KAC4_9MICO</name>
<evidence type="ECO:0000259" key="2">
    <source>
        <dbReference type="SMART" id="SM00829"/>
    </source>
</evidence>
<dbReference type="Pfam" id="PF08240">
    <property type="entry name" value="ADH_N"/>
    <property type="match status" value="1"/>
</dbReference>
<dbReference type="GO" id="GO:0016491">
    <property type="term" value="F:oxidoreductase activity"/>
    <property type="evidence" value="ECO:0007669"/>
    <property type="project" value="InterPro"/>
</dbReference>
<dbReference type="RefSeq" id="WP_060928536.1">
    <property type="nucleotide sequence ID" value="NZ_FNSQ01000005.1"/>
</dbReference>
<keyword evidence="4" id="KW-1185">Reference proteome</keyword>
<accession>A0A1H4KAC4</accession>
<dbReference type="Proteomes" id="UP000183750">
    <property type="component" value="Unassembled WGS sequence"/>
</dbReference>
<dbReference type="SMART" id="SM00829">
    <property type="entry name" value="PKS_ER"/>
    <property type="match status" value="1"/>
</dbReference>
<evidence type="ECO:0000256" key="1">
    <source>
        <dbReference type="ARBA" id="ARBA00022857"/>
    </source>
</evidence>
<dbReference type="InterPro" id="IPR013149">
    <property type="entry name" value="ADH-like_C"/>
</dbReference>
<dbReference type="InterPro" id="IPR051603">
    <property type="entry name" value="Zinc-ADH_QOR/CCCR"/>
</dbReference>
<dbReference type="EMBL" id="FNSQ01000005">
    <property type="protein sequence ID" value="SEB55226.1"/>
    <property type="molecule type" value="Genomic_DNA"/>
</dbReference>
<evidence type="ECO:0000313" key="4">
    <source>
        <dbReference type="Proteomes" id="UP000183750"/>
    </source>
</evidence>
<evidence type="ECO:0000313" key="3">
    <source>
        <dbReference type="EMBL" id="SEB55226.1"/>
    </source>
</evidence>
<protein>
    <submittedName>
        <fullName evidence="3">Alcohol dehydrogenase GroES-like domain-containing protein</fullName>
    </submittedName>
</protein>
<proteinExistence type="predicted"/>
<reference evidence="4" key="1">
    <citation type="submission" date="2016-10" db="EMBL/GenBank/DDBJ databases">
        <authorList>
            <person name="Varghese N."/>
            <person name="Submissions S."/>
        </authorList>
    </citation>
    <scope>NUCLEOTIDE SEQUENCE [LARGE SCALE GENOMIC DNA]</scope>
    <source>
        <strain evidence="4">DSM 16089</strain>
    </source>
</reference>
<dbReference type="InterPro" id="IPR036291">
    <property type="entry name" value="NAD(P)-bd_dom_sf"/>
</dbReference>
<dbReference type="Gene3D" id="3.40.50.720">
    <property type="entry name" value="NAD(P)-binding Rossmann-like Domain"/>
    <property type="match status" value="1"/>
</dbReference>
<sequence length="314" mass="32165">MARAIVYTEFGSPDVLHLIETPDPIALSGEAVVRIEAAGVNPIDAKLRAAKRPSPPITEPRGVGFDGAGVIESLAEGVTQFAVGDRVAIRDTVGTYSSLLSVPVEKLVALPDSVTASEGAGIGIPAGTAYQALRSLGLTEGDVLLVHGGSGSVGQAAVQFAVAWGASVIATASPARHDQLRELGATPVAYGDGLLDRVREAAPDGVTVALDCAGTDEAIQTSLELVADRDRIATIVRGPDAASFGIRAFSGGSPEPLTEKELVWRAEALAATVQLLASGDFTIELGPELPLTEAVRAHELVESGDASGKIILVP</sequence>
<dbReference type="SUPFAM" id="SSF51735">
    <property type="entry name" value="NAD(P)-binding Rossmann-fold domains"/>
    <property type="match status" value="1"/>
</dbReference>
<dbReference type="OrthoDB" id="9801186at2"/>
<dbReference type="AlphaFoldDB" id="A0A1H4KAC4"/>
<dbReference type="InterPro" id="IPR011032">
    <property type="entry name" value="GroES-like_sf"/>
</dbReference>
<dbReference type="PANTHER" id="PTHR44154:SF1">
    <property type="entry name" value="QUINONE OXIDOREDUCTASE"/>
    <property type="match status" value="1"/>
</dbReference>
<keyword evidence="1" id="KW-0521">NADP</keyword>
<dbReference type="PANTHER" id="PTHR44154">
    <property type="entry name" value="QUINONE OXIDOREDUCTASE"/>
    <property type="match status" value="1"/>
</dbReference>
<gene>
    <name evidence="3" type="ORF">SAMN04489807_1309</name>
</gene>
<dbReference type="CDD" id="cd05289">
    <property type="entry name" value="MDR_like_2"/>
    <property type="match status" value="1"/>
</dbReference>